<keyword evidence="4" id="KW-1185">Reference proteome</keyword>
<organism evidence="1 3">
    <name type="scientific">Rodentibacter trehalosifermentans</name>
    <dbReference type="NCBI Taxonomy" id="1908263"/>
    <lineage>
        <taxon>Bacteria</taxon>
        <taxon>Pseudomonadati</taxon>
        <taxon>Pseudomonadota</taxon>
        <taxon>Gammaproteobacteria</taxon>
        <taxon>Pasteurellales</taxon>
        <taxon>Pasteurellaceae</taxon>
        <taxon>Rodentibacter</taxon>
    </lineage>
</organism>
<name>A0A1V3INL1_9PAST</name>
<evidence type="ECO:0000313" key="3">
    <source>
        <dbReference type="Proteomes" id="UP000188728"/>
    </source>
</evidence>
<evidence type="ECO:0000313" key="1">
    <source>
        <dbReference type="EMBL" id="OOF43818.1"/>
    </source>
</evidence>
<dbReference type="Proteomes" id="UP000189161">
    <property type="component" value="Unassembled WGS sequence"/>
</dbReference>
<sequence>MFWGIKDPSYKITEKCCSERWYKQGQKGLLKKNSIFELCKADQKTGESLIGKTKNEVYFCLEKNGLYRYSQKK</sequence>
<gene>
    <name evidence="1" type="ORF">BKK51_10905</name>
    <name evidence="2" type="ORF">BKK52_12935</name>
</gene>
<accession>A0A1V3ISC4</accession>
<evidence type="ECO:0000313" key="2">
    <source>
        <dbReference type="EMBL" id="OOF45016.1"/>
    </source>
</evidence>
<evidence type="ECO:0000313" key="4">
    <source>
        <dbReference type="Proteomes" id="UP000189161"/>
    </source>
</evidence>
<dbReference type="EMBL" id="MLHL01000108">
    <property type="protein sequence ID" value="OOF45016.1"/>
    <property type="molecule type" value="Genomic_DNA"/>
</dbReference>
<accession>A0A1V3INL1</accession>
<dbReference type="EMBL" id="MLHK01000065">
    <property type="protein sequence ID" value="OOF43818.1"/>
    <property type="molecule type" value="Genomic_DNA"/>
</dbReference>
<proteinExistence type="predicted"/>
<dbReference type="Proteomes" id="UP000188728">
    <property type="component" value="Unassembled WGS sequence"/>
</dbReference>
<protein>
    <submittedName>
        <fullName evidence="1">Uncharacterized protein</fullName>
    </submittedName>
</protein>
<reference evidence="3 4" key="1">
    <citation type="submission" date="2016-10" db="EMBL/GenBank/DDBJ databases">
        <title>Rodentibacter gen. nov. and new species.</title>
        <authorList>
            <person name="Christensen H."/>
        </authorList>
    </citation>
    <scope>NUCLEOTIDE SEQUENCE [LARGE SCALE GENOMIC DNA]</scope>
    <source>
        <strain evidence="1 3">H1983213011</strain>
        <strain evidence="2 4">H1987082031</strain>
    </source>
</reference>
<comment type="caution">
    <text evidence="1">The sequence shown here is derived from an EMBL/GenBank/DDBJ whole genome shotgun (WGS) entry which is preliminary data.</text>
</comment>
<dbReference type="AlphaFoldDB" id="A0A1V3INL1"/>